<reference evidence="4" key="1">
    <citation type="submission" date="2022-11" db="EMBL/GenBank/DDBJ databases">
        <authorList>
            <person name="Hyden B.L."/>
            <person name="Feng K."/>
            <person name="Yates T."/>
            <person name="Jawdy S."/>
            <person name="Smart L.B."/>
            <person name="Muchero W."/>
        </authorList>
    </citation>
    <scope>NUCLEOTIDE SEQUENCE</scope>
    <source>
        <tissue evidence="4">Shoot tip</tissue>
    </source>
</reference>
<evidence type="ECO:0000259" key="3">
    <source>
        <dbReference type="PROSITE" id="PS51857"/>
    </source>
</evidence>
<dbReference type="PANTHER" id="PTHR46565">
    <property type="entry name" value="COLD SHOCK DOMAIN PROTEIN 2"/>
    <property type="match status" value="1"/>
</dbReference>
<feature type="compositionally biased region" description="Gly residues" evidence="1">
    <location>
        <begin position="70"/>
        <end position="94"/>
    </location>
</feature>
<feature type="transmembrane region" description="Helical" evidence="2">
    <location>
        <begin position="164"/>
        <end position="183"/>
    </location>
</feature>
<dbReference type="SUPFAM" id="SSF50249">
    <property type="entry name" value="Nucleic acid-binding proteins"/>
    <property type="match status" value="1"/>
</dbReference>
<dbReference type="InterPro" id="IPR011129">
    <property type="entry name" value="CSD"/>
</dbReference>
<dbReference type="InterPro" id="IPR012340">
    <property type="entry name" value="NA-bd_OB-fold"/>
</dbReference>
<feature type="transmembrane region" description="Helical" evidence="2">
    <location>
        <begin position="189"/>
        <end position="210"/>
    </location>
</feature>
<gene>
    <name evidence="4" type="ORF">OIU85_028294</name>
</gene>
<dbReference type="PROSITE" id="PS51857">
    <property type="entry name" value="CSD_2"/>
    <property type="match status" value="1"/>
</dbReference>
<evidence type="ECO:0000313" key="4">
    <source>
        <dbReference type="EMBL" id="KAJ6708002.1"/>
    </source>
</evidence>
<dbReference type="Proteomes" id="UP001151529">
    <property type="component" value="Chromosome 4"/>
</dbReference>
<dbReference type="SMART" id="SM00357">
    <property type="entry name" value="CSP"/>
    <property type="match status" value="1"/>
</dbReference>
<keyword evidence="2" id="KW-1133">Transmembrane helix</keyword>
<name>A0A9Q0TBF4_SALVM</name>
<organism evidence="4 5">
    <name type="scientific">Salix viminalis</name>
    <name type="common">Common osier</name>
    <name type="synonym">Basket willow</name>
    <dbReference type="NCBI Taxonomy" id="40686"/>
    <lineage>
        <taxon>Eukaryota</taxon>
        <taxon>Viridiplantae</taxon>
        <taxon>Streptophyta</taxon>
        <taxon>Embryophyta</taxon>
        <taxon>Tracheophyta</taxon>
        <taxon>Spermatophyta</taxon>
        <taxon>Magnoliopsida</taxon>
        <taxon>eudicotyledons</taxon>
        <taxon>Gunneridae</taxon>
        <taxon>Pentapetalae</taxon>
        <taxon>rosids</taxon>
        <taxon>fabids</taxon>
        <taxon>Malpighiales</taxon>
        <taxon>Salicaceae</taxon>
        <taxon>Saliceae</taxon>
        <taxon>Salix</taxon>
    </lineage>
</organism>
<dbReference type="PRINTS" id="PR00050">
    <property type="entry name" value="COLDSHOCK"/>
</dbReference>
<dbReference type="Gene3D" id="2.40.50.140">
    <property type="entry name" value="Nucleic acid-binding proteins"/>
    <property type="match status" value="1"/>
</dbReference>
<feature type="region of interest" description="Disordered" evidence="1">
    <location>
        <begin position="68"/>
        <end position="100"/>
    </location>
</feature>
<dbReference type="Pfam" id="PF00313">
    <property type="entry name" value="CSD"/>
    <property type="match status" value="1"/>
</dbReference>
<proteinExistence type="predicted"/>
<protein>
    <submittedName>
        <fullName evidence="4">COLD SHOCK DOMAIN PROTEIN 2</fullName>
    </submittedName>
</protein>
<reference evidence="4" key="2">
    <citation type="journal article" date="2023" name="Int. J. Mol. Sci.">
        <title>De Novo Assembly and Annotation of 11 Diverse Shrub Willow (Salix) Genomes Reveals Novel Gene Organization in Sex-Linked Regions.</title>
        <authorList>
            <person name="Hyden B."/>
            <person name="Feng K."/>
            <person name="Yates T.B."/>
            <person name="Jawdy S."/>
            <person name="Cereghino C."/>
            <person name="Smart L.B."/>
            <person name="Muchero W."/>
        </authorList>
    </citation>
    <scope>NUCLEOTIDE SEQUENCE [LARGE SCALE GENOMIC DNA]</scope>
    <source>
        <tissue evidence="4">Shoot tip</tissue>
    </source>
</reference>
<keyword evidence="2" id="KW-0472">Membrane</keyword>
<dbReference type="AlphaFoldDB" id="A0A9Q0TBF4"/>
<dbReference type="InterPro" id="IPR002059">
    <property type="entry name" value="CSP_DNA-bd"/>
</dbReference>
<keyword evidence="5" id="KW-1185">Reference proteome</keyword>
<dbReference type="EMBL" id="JAPFFL010000008">
    <property type="protein sequence ID" value="KAJ6708002.1"/>
    <property type="molecule type" value="Genomic_DNA"/>
</dbReference>
<dbReference type="PANTHER" id="PTHR46565:SF20">
    <property type="entry name" value="COLD SHOCK DOMAIN-CONTAINING PROTEIN 4"/>
    <property type="match status" value="1"/>
</dbReference>
<dbReference type="CDD" id="cd04458">
    <property type="entry name" value="CSP_CDS"/>
    <property type="match status" value="1"/>
</dbReference>
<evidence type="ECO:0000256" key="2">
    <source>
        <dbReference type="SAM" id="Phobius"/>
    </source>
</evidence>
<evidence type="ECO:0000313" key="5">
    <source>
        <dbReference type="Proteomes" id="UP001151529"/>
    </source>
</evidence>
<keyword evidence="2" id="KW-0812">Transmembrane</keyword>
<comment type="caution">
    <text evidence="4">The sequence shown here is derived from an EMBL/GenBank/DDBJ whole genome shotgun (WGS) entry which is preliminary data.</text>
</comment>
<dbReference type="OrthoDB" id="422005at2759"/>
<sequence length="215" mass="22561">MGERLTGKVKWFSDQKGFGFISPDDGSDDLFVHQSSIKSEGYRSLGDGEEVEFVIENSDDGRTKAVDVTGPGGNPVQGIRSGGGYGGGSGGRGGGPRRRDMEEVVGDTEVVVEGMEVEDMEVEVEGVVVAAGTEVAVADMEAAAVEGAIAVESRVIWREIVHKVVVEVVVVVEGMPVATVVVVEEVEEGAIIVAGLVILLGTVLIVDVDFSVDWK</sequence>
<evidence type="ECO:0000256" key="1">
    <source>
        <dbReference type="SAM" id="MobiDB-lite"/>
    </source>
</evidence>
<dbReference type="PROSITE" id="PS00352">
    <property type="entry name" value="CSD_1"/>
    <property type="match status" value="1"/>
</dbReference>
<feature type="domain" description="CSD" evidence="3">
    <location>
        <begin position="4"/>
        <end position="70"/>
    </location>
</feature>
<dbReference type="GO" id="GO:0003676">
    <property type="term" value="F:nucleic acid binding"/>
    <property type="evidence" value="ECO:0007669"/>
    <property type="project" value="InterPro"/>
</dbReference>
<accession>A0A9Q0TBF4</accession>
<dbReference type="InterPro" id="IPR019844">
    <property type="entry name" value="CSD_CS"/>
</dbReference>